<protein>
    <submittedName>
        <fullName evidence="1">Uncharacterized protein</fullName>
    </submittedName>
</protein>
<name>A0A9P9BSW0_9PEZI</name>
<evidence type="ECO:0000313" key="1">
    <source>
        <dbReference type="EMBL" id="KAH7034862.1"/>
    </source>
</evidence>
<dbReference type="Proteomes" id="UP000756346">
    <property type="component" value="Unassembled WGS sequence"/>
</dbReference>
<gene>
    <name evidence="1" type="ORF">B0I36DRAFT_84942</name>
</gene>
<reference evidence="1" key="1">
    <citation type="journal article" date="2021" name="Nat. Commun.">
        <title>Genetic determinants of endophytism in the Arabidopsis root mycobiome.</title>
        <authorList>
            <person name="Mesny F."/>
            <person name="Miyauchi S."/>
            <person name="Thiergart T."/>
            <person name="Pickel B."/>
            <person name="Atanasova L."/>
            <person name="Karlsson M."/>
            <person name="Huettel B."/>
            <person name="Barry K.W."/>
            <person name="Haridas S."/>
            <person name="Chen C."/>
            <person name="Bauer D."/>
            <person name="Andreopoulos W."/>
            <person name="Pangilinan J."/>
            <person name="LaButti K."/>
            <person name="Riley R."/>
            <person name="Lipzen A."/>
            <person name="Clum A."/>
            <person name="Drula E."/>
            <person name="Henrissat B."/>
            <person name="Kohler A."/>
            <person name="Grigoriev I.V."/>
            <person name="Martin F.M."/>
            <person name="Hacquard S."/>
        </authorList>
    </citation>
    <scope>NUCLEOTIDE SEQUENCE</scope>
    <source>
        <strain evidence="1">MPI-CAGE-CH-0230</strain>
    </source>
</reference>
<dbReference type="EMBL" id="JAGTJQ010000003">
    <property type="protein sequence ID" value="KAH7034862.1"/>
    <property type="molecule type" value="Genomic_DNA"/>
</dbReference>
<dbReference type="RefSeq" id="XP_046014955.1">
    <property type="nucleotide sequence ID" value="XM_046163454.1"/>
</dbReference>
<dbReference type="GeneID" id="70193000"/>
<keyword evidence="2" id="KW-1185">Reference proteome</keyword>
<sequence length="172" mass="19824">MTIKGLTESRKSRLIPGLQASWSMRLACIWLCLRAPDHDYGATRSLFRVHSRTTNDVRFPSLVIVCHKKYHENNPWVPEWHDTEDYIAVDIGATSICSEVSAIFSCFGVPSTPSISIRSRSQLHVLFHMKQDIQPSRDDLHWYQLWMPCFQAQRTCTITVCQKNCILTPSWA</sequence>
<evidence type="ECO:0000313" key="2">
    <source>
        <dbReference type="Proteomes" id="UP000756346"/>
    </source>
</evidence>
<proteinExistence type="predicted"/>
<organism evidence="1 2">
    <name type="scientific">Microdochium trichocladiopsis</name>
    <dbReference type="NCBI Taxonomy" id="1682393"/>
    <lineage>
        <taxon>Eukaryota</taxon>
        <taxon>Fungi</taxon>
        <taxon>Dikarya</taxon>
        <taxon>Ascomycota</taxon>
        <taxon>Pezizomycotina</taxon>
        <taxon>Sordariomycetes</taxon>
        <taxon>Xylariomycetidae</taxon>
        <taxon>Xylariales</taxon>
        <taxon>Microdochiaceae</taxon>
        <taxon>Microdochium</taxon>
    </lineage>
</organism>
<accession>A0A9P9BSW0</accession>
<comment type="caution">
    <text evidence="1">The sequence shown here is derived from an EMBL/GenBank/DDBJ whole genome shotgun (WGS) entry which is preliminary data.</text>
</comment>
<dbReference type="AlphaFoldDB" id="A0A9P9BSW0"/>